<evidence type="ECO:0000256" key="3">
    <source>
        <dbReference type="ARBA" id="ARBA00022801"/>
    </source>
</evidence>
<keyword evidence="3 5" id="KW-0378">Hydrolase</keyword>
<feature type="active site" description="Charge relay system" evidence="5">
    <location>
        <position position="432"/>
    </location>
</feature>
<feature type="active site" description="Charge relay system" evidence="5">
    <location>
        <position position="258"/>
    </location>
</feature>
<evidence type="ECO:0000256" key="2">
    <source>
        <dbReference type="ARBA" id="ARBA00022670"/>
    </source>
</evidence>
<keyword evidence="2 5" id="KW-0645">Protease</keyword>
<dbReference type="Pfam" id="PF00082">
    <property type="entry name" value="Peptidase_S8"/>
    <property type="match status" value="1"/>
</dbReference>
<keyword evidence="4 5" id="KW-0720">Serine protease</keyword>
<dbReference type="PRINTS" id="PR00723">
    <property type="entry name" value="SUBTILISIN"/>
</dbReference>
<accession>A0ABY8JCN4</accession>
<dbReference type="Gene3D" id="3.40.50.200">
    <property type="entry name" value="Peptidase S8/S53 domain"/>
    <property type="match status" value="1"/>
</dbReference>
<evidence type="ECO:0000313" key="8">
    <source>
        <dbReference type="Proteomes" id="UP001221546"/>
    </source>
</evidence>
<dbReference type="PROSITE" id="PS51892">
    <property type="entry name" value="SUBTILASE"/>
    <property type="match status" value="1"/>
</dbReference>
<keyword evidence="8" id="KW-1185">Reference proteome</keyword>
<feature type="active site" description="Charge relay system" evidence="5">
    <location>
        <position position="220"/>
    </location>
</feature>
<dbReference type="SUPFAM" id="SSF52743">
    <property type="entry name" value="Subtilisin-like"/>
    <property type="match status" value="1"/>
</dbReference>
<feature type="domain" description="Peptidase S8/S53" evidence="6">
    <location>
        <begin position="211"/>
        <end position="465"/>
    </location>
</feature>
<proteinExistence type="inferred from homology"/>
<dbReference type="InterPro" id="IPR036852">
    <property type="entry name" value="Peptidase_S8/S53_dom_sf"/>
</dbReference>
<dbReference type="InterPro" id="IPR050131">
    <property type="entry name" value="Peptidase_S8_subtilisin-like"/>
</dbReference>
<dbReference type="InterPro" id="IPR015500">
    <property type="entry name" value="Peptidase_S8_subtilisin-rel"/>
</dbReference>
<protein>
    <submittedName>
        <fullName evidence="7">S8 family serine peptidase</fullName>
    </submittedName>
</protein>
<name>A0ABY8JCN4_9BRAD</name>
<evidence type="ECO:0000256" key="5">
    <source>
        <dbReference type="PROSITE-ProRule" id="PRU01240"/>
    </source>
</evidence>
<organism evidence="7 8">
    <name type="scientific">Bradyrhizobium brasilense</name>
    <dbReference type="NCBI Taxonomy" id="1419277"/>
    <lineage>
        <taxon>Bacteria</taxon>
        <taxon>Pseudomonadati</taxon>
        <taxon>Pseudomonadota</taxon>
        <taxon>Alphaproteobacteria</taxon>
        <taxon>Hyphomicrobiales</taxon>
        <taxon>Nitrobacteraceae</taxon>
        <taxon>Bradyrhizobium</taxon>
    </lineage>
</organism>
<evidence type="ECO:0000256" key="1">
    <source>
        <dbReference type="ARBA" id="ARBA00011073"/>
    </source>
</evidence>
<reference evidence="7 8" key="1">
    <citation type="submission" date="2023-04" db="EMBL/GenBank/DDBJ databases">
        <title>Australian commercial rhizobial inoculants.</title>
        <authorList>
            <person name="Kohlmeier M.G."/>
            <person name="O'Hara G.W."/>
            <person name="Colombi E."/>
            <person name="Ramsay J.P."/>
            <person name="Terpolilli J."/>
        </authorList>
    </citation>
    <scope>NUCLEOTIDE SEQUENCE [LARGE SCALE GENOMIC DNA]</scope>
    <source>
        <strain evidence="7 8">CB627</strain>
    </source>
</reference>
<gene>
    <name evidence="7" type="ORF">QA636_34100</name>
</gene>
<dbReference type="PANTHER" id="PTHR43806">
    <property type="entry name" value="PEPTIDASE S8"/>
    <property type="match status" value="1"/>
</dbReference>
<evidence type="ECO:0000313" key="7">
    <source>
        <dbReference type="EMBL" id="WFU62479.1"/>
    </source>
</evidence>
<dbReference type="EMBL" id="CP121646">
    <property type="protein sequence ID" value="WFU62479.1"/>
    <property type="molecule type" value="Genomic_DNA"/>
</dbReference>
<comment type="similarity">
    <text evidence="1 5">Belongs to the peptidase S8 family.</text>
</comment>
<dbReference type="RefSeq" id="WP_310885152.1">
    <property type="nucleotide sequence ID" value="NZ_CP121646.1"/>
</dbReference>
<dbReference type="Proteomes" id="UP001221546">
    <property type="component" value="Chromosome"/>
</dbReference>
<dbReference type="PANTHER" id="PTHR43806:SF11">
    <property type="entry name" value="CEREVISIN-RELATED"/>
    <property type="match status" value="1"/>
</dbReference>
<evidence type="ECO:0000256" key="4">
    <source>
        <dbReference type="ARBA" id="ARBA00022825"/>
    </source>
</evidence>
<evidence type="ECO:0000259" key="6">
    <source>
        <dbReference type="Pfam" id="PF00082"/>
    </source>
</evidence>
<dbReference type="InterPro" id="IPR000209">
    <property type="entry name" value="Peptidase_S8/S53_dom"/>
</dbReference>
<sequence>MKSLAWNLSPQEFANKLLDMKRMWRRSAGGSSKRRVADLVRKRSARYRRFFGYGKLPLASRETAIDWIEAPPESVKVVIIPDGETASYSKTRKDARRLLRKAFPKRDDAIVELISSRNADASSRKPPAVATAQMGRRTVARAVLLETFGAVICPGLTPEKERLLRQAGAQVFDNELLSLERTSPSQGAKASDIWHLGAMNVFSARATGLSGRGVLIGIADTGIEPSHPEFSGKKVYFRSFTPSGRRRRDAVVRDFADHGTKVAALSAGRNCGVAPSAQIAVAAIFTKQGDGKMRASSAQILTGLNWLARGGHGLPRPVDVINVSWGKEAETKGLYDVIRRHSLAGILTIAAIGNDGVDGENRHHCPAKFDIVLGVGAVDKNGATCKFSSWGRVHNLQDGWKPELVAPGEDIICAQPRGEDSKNGYVYDNGTSLASSLVTGSAALLIEKFPKVRGDAQALKEKLLKLTNGLGGRETIRPDRRRGAGSLDLSGI</sequence>